<dbReference type="EMBL" id="CM007898">
    <property type="protein sequence ID" value="OTG13794.1"/>
    <property type="molecule type" value="Genomic_DNA"/>
</dbReference>
<proteinExistence type="predicted"/>
<organism evidence="3 4">
    <name type="scientific">Helianthus annuus</name>
    <name type="common">Common sunflower</name>
    <dbReference type="NCBI Taxonomy" id="4232"/>
    <lineage>
        <taxon>Eukaryota</taxon>
        <taxon>Viridiplantae</taxon>
        <taxon>Streptophyta</taxon>
        <taxon>Embryophyta</taxon>
        <taxon>Tracheophyta</taxon>
        <taxon>Spermatophyta</taxon>
        <taxon>Magnoliopsida</taxon>
        <taxon>eudicotyledons</taxon>
        <taxon>Gunneridae</taxon>
        <taxon>Pentapetalae</taxon>
        <taxon>asterids</taxon>
        <taxon>campanulids</taxon>
        <taxon>Asterales</taxon>
        <taxon>Asteraceae</taxon>
        <taxon>Asteroideae</taxon>
        <taxon>Heliantheae alliance</taxon>
        <taxon>Heliantheae</taxon>
        <taxon>Helianthus</taxon>
    </lineage>
</organism>
<dbReference type="EMBL" id="MNCJ02000324">
    <property type="protein sequence ID" value="KAF5789135.1"/>
    <property type="molecule type" value="Genomic_DNA"/>
</dbReference>
<evidence type="ECO:0000313" key="3">
    <source>
        <dbReference type="EMBL" id="OTG13794.1"/>
    </source>
</evidence>
<dbReference type="Proteomes" id="UP000215914">
    <property type="component" value="Chromosome 9"/>
</dbReference>
<reference evidence="2" key="3">
    <citation type="submission" date="2020-06" db="EMBL/GenBank/DDBJ databases">
        <title>Helianthus annuus Genome sequencing and assembly Release 2.</title>
        <authorList>
            <person name="Gouzy J."/>
            <person name="Langlade N."/>
            <person name="Munos S."/>
        </authorList>
    </citation>
    <scope>NUCLEOTIDE SEQUENCE</scope>
    <source>
        <tissue evidence="2">Leaves</tissue>
    </source>
</reference>
<dbReference type="Pfam" id="PF13963">
    <property type="entry name" value="Transpos_assoc"/>
    <property type="match status" value="1"/>
</dbReference>
<dbReference type="InParanoid" id="A0A251TSB0"/>
<evidence type="ECO:0000259" key="1">
    <source>
        <dbReference type="Pfam" id="PF13963"/>
    </source>
</evidence>
<dbReference type="InterPro" id="IPR029480">
    <property type="entry name" value="Transpos_assoc"/>
</dbReference>
<evidence type="ECO:0000313" key="4">
    <source>
        <dbReference type="Proteomes" id="UP000215914"/>
    </source>
</evidence>
<reference evidence="2 4" key="1">
    <citation type="journal article" date="2017" name="Nature">
        <title>The sunflower genome provides insights into oil metabolism, flowering and Asterid evolution.</title>
        <authorList>
            <person name="Badouin H."/>
            <person name="Gouzy J."/>
            <person name="Grassa C.J."/>
            <person name="Murat F."/>
            <person name="Staton S.E."/>
            <person name="Cottret L."/>
            <person name="Lelandais-Briere C."/>
            <person name="Owens G.L."/>
            <person name="Carrere S."/>
            <person name="Mayjonade B."/>
            <person name="Legrand L."/>
            <person name="Gill N."/>
            <person name="Kane N.C."/>
            <person name="Bowers J.E."/>
            <person name="Hubner S."/>
            <person name="Bellec A."/>
            <person name="Berard A."/>
            <person name="Berges H."/>
            <person name="Blanchet N."/>
            <person name="Boniface M.C."/>
            <person name="Brunel D."/>
            <person name="Catrice O."/>
            <person name="Chaidir N."/>
            <person name="Claudel C."/>
            <person name="Donnadieu C."/>
            <person name="Faraut T."/>
            <person name="Fievet G."/>
            <person name="Helmstetter N."/>
            <person name="King M."/>
            <person name="Knapp S.J."/>
            <person name="Lai Z."/>
            <person name="Le Paslier M.C."/>
            <person name="Lippi Y."/>
            <person name="Lorenzon L."/>
            <person name="Mandel J.R."/>
            <person name="Marage G."/>
            <person name="Marchand G."/>
            <person name="Marquand E."/>
            <person name="Bret-Mestries E."/>
            <person name="Morien E."/>
            <person name="Nambeesan S."/>
            <person name="Nguyen T."/>
            <person name="Pegot-Espagnet P."/>
            <person name="Pouilly N."/>
            <person name="Raftis F."/>
            <person name="Sallet E."/>
            <person name="Schiex T."/>
            <person name="Thomas J."/>
            <person name="Vandecasteele C."/>
            <person name="Vares D."/>
            <person name="Vear F."/>
            <person name="Vautrin S."/>
            <person name="Crespi M."/>
            <person name="Mangin B."/>
            <person name="Burke J.M."/>
            <person name="Salse J."/>
            <person name="Munos S."/>
            <person name="Vincourt P."/>
            <person name="Rieseberg L.H."/>
            <person name="Langlade N.B."/>
        </authorList>
    </citation>
    <scope>NUCLEOTIDE SEQUENCE [LARGE SCALE GENOMIC DNA]</scope>
    <source>
        <strain evidence="4">cv. SF193</strain>
        <tissue evidence="2">Leaves</tissue>
    </source>
</reference>
<evidence type="ECO:0000313" key="2">
    <source>
        <dbReference type="EMBL" id="KAF5789135.1"/>
    </source>
</evidence>
<accession>A0A251TSB0</accession>
<sequence>MLYSFNSDGYGSSGDSHPWRKIKYLEILVWILKLVDTTKMGAARDWMYKPRQLPEFEAVVVDFLNSLFAKEEGSSQMCCPCKKCMNHH</sequence>
<reference evidence="3" key="2">
    <citation type="submission" date="2017-02" db="EMBL/GenBank/DDBJ databases">
        <title>Sunflower complete genome.</title>
        <authorList>
            <person name="Langlade N."/>
            <person name="Munos S."/>
        </authorList>
    </citation>
    <scope>NUCLEOTIDE SEQUENCE [LARGE SCALE GENOMIC DNA]</scope>
    <source>
        <tissue evidence="3">Leaves</tissue>
    </source>
</reference>
<name>A0A251TSB0_HELAN</name>
<dbReference type="Gramene" id="mRNA:HanXRQr2_Chr09g0367371">
    <property type="protein sequence ID" value="mRNA:HanXRQr2_Chr09g0367371"/>
    <property type="gene ID" value="HanXRQr2_Chr09g0367371"/>
</dbReference>
<protein>
    <submittedName>
        <fullName evidence="2 3">Transposase-associated domain-containing protein</fullName>
    </submittedName>
</protein>
<dbReference type="AlphaFoldDB" id="A0A251TSB0"/>
<keyword evidence="4" id="KW-1185">Reference proteome</keyword>
<gene>
    <name evidence="3" type="ORF">HannXRQ_Chr09g0242211</name>
    <name evidence="2" type="ORF">HanXRQr2_Chr09g0367371</name>
</gene>
<feature type="domain" description="Transposase-associated" evidence="1">
    <location>
        <begin position="44"/>
        <end position="87"/>
    </location>
</feature>